<evidence type="ECO:0000256" key="1">
    <source>
        <dbReference type="SAM" id="Phobius"/>
    </source>
</evidence>
<name>A0A223I0W7_THETR</name>
<reference evidence="2 3" key="1">
    <citation type="submission" date="2016-08" db="EMBL/GenBank/DDBJ databases">
        <title>A novel genetic cassette of butanologenic Thermoanaerobacterium thermosaccharolyticum that directly convert cellulose to butanol.</title>
        <authorList>
            <person name="Li T."/>
            <person name="He J."/>
        </authorList>
    </citation>
    <scope>NUCLEOTIDE SEQUENCE [LARGE SCALE GENOMIC DNA]</scope>
    <source>
        <strain evidence="2 3">TG57</strain>
    </source>
</reference>
<evidence type="ECO:0000313" key="3">
    <source>
        <dbReference type="Proteomes" id="UP000214975"/>
    </source>
</evidence>
<proteinExistence type="predicted"/>
<accession>A0A223I0W7</accession>
<organism evidence="2 3">
    <name type="scientific">Thermoanaerobacterium thermosaccharolyticum</name>
    <name type="common">Clostridium thermosaccharolyticum</name>
    <dbReference type="NCBI Taxonomy" id="1517"/>
    <lineage>
        <taxon>Bacteria</taxon>
        <taxon>Bacillati</taxon>
        <taxon>Bacillota</taxon>
        <taxon>Clostridia</taxon>
        <taxon>Thermoanaerobacterales</taxon>
        <taxon>Thermoanaerobacteraceae</taxon>
        <taxon>Thermoanaerobacterium</taxon>
    </lineage>
</organism>
<keyword evidence="1" id="KW-0472">Membrane</keyword>
<feature type="transmembrane region" description="Helical" evidence="1">
    <location>
        <begin position="42"/>
        <end position="63"/>
    </location>
</feature>
<sequence length="262" mass="29493">MSMKVDNLSFLYALGNIGDDLVVEAVEVYSLPKVETSTSRRCFRSAIAVAAACFVVVFMMTVINRMNIDLPIDETSTTDSQENGNYHSSDKSMTIKINELKDVPTLSYMLPMRGEDNFKPMNEKDLFAYYGIYLDMSKIVPSGMVENLLNDLYAHGIYTYPDGTVDDQNVFYYQSENDAAQTISVSIKKGNIPCFFVVKAYDRKLEKSSVNDTEMTIAHYNDVDGQDTYYAEFMYKGLGFAITTTNLSKEALINALQYITAQ</sequence>
<keyword evidence="1" id="KW-1133">Transmembrane helix</keyword>
<dbReference type="AlphaFoldDB" id="A0A223I0W7"/>
<dbReference type="EMBL" id="CP016893">
    <property type="protein sequence ID" value="AST58363.1"/>
    <property type="molecule type" value="Genomic_DNA"/>
</dbReference>
<dbReference type="Proteomes" id="UP000214975">
    <property type="component" value="Chromosome"/>
</dbReference>
<keyword evidence="1" id="KW-0812">Transmembrane</keyword>
<gene>
    <name evidence="2" type="ORF">Thert_02482</name>
</gene>
<protein>
    <submittedName>
        <fullName evidence="2">ABC transporter substrate-binding protein</fullName>
    </submittedName>
</protein>
<evidence type="ECO:0000313" key="2">
    <source>
        <dbReference type="EMBL" id="AST58363.1"/>
    </source>
</evidence>